<gene>
    <name evidence="8" type="ORF">FCC1311_030982</name>
</gene>
<dbReference type="Proteomes" id="UP000241890">
    <property type="component" value="Unassembled WGS sequence"/>
</dbReference>
<dbReference type="OrthoDB" id="73465at2759"/>
<name>A0A2R5G737_9STRA</name>
<dbReference type="InterPro" id="IPR008217">
    <property type="entry name" value="Ccc1_fam"/>
</dbReference>
<dbReference type="GO" id="GO:0012505">
    <property type="term" value="C:endomembrane system"/>
    <property type="evidence" value="ECO:0007669"/>
    <property type="project" value="UniProtKB-SubCell"/>
</dbReference>
<keyword evidence="3 7" id="KW-0812">Transmembrane</keyword>
<keyword evidence="5 7" id="KW-0472">Membrane</keyword>
<feature type="transmembrane region" description="Helical" evidence="7">
    <location>
        <begin position="223"/>
        <end position="246"/>
    </location>
</feature>
<proteinExistence type="inferred from homology"/>
<sequence length="293" mass="31901">MASESTPLVANGGSGPGRDLSLARNAWEKGDAELSRQAHQAEKSPEEGHQTEGDFIKSIVFGGLDGILTTFAIVSGATGGSLGVEAILILGWSSKLADALSMGLGDALSSRAEHEFVMKEREREYWEFDNFPEGEKEEMMELYKMRGMTDSDAKLVIDLMSEHRDFFVDVMMVEELGLQVPTGDENPWLEGFVTFCSFIFFGFFPLLGYCIFPFAFPHISDEALFVIACVFSGLTLFVLGAVKSMFSTKSWYRSGFEMLLIGSGVCVVAYSIGAITSAVVGVDPDSIEIGHVS</sequence>
<evidence type="ECO:0000256" key="3">
    <source>
        <dbReference type="ARBA" id="ARBA00022692"/>
    </source>
</evidence>
<comment type="caution">
    <text evidence="8">The sequence shown here is derived from an EMBL/GenBank/DDBJ whole genome shotgun (WGS) entry which is preliminary data.</text>
</comment>
<feature type="compositionally biased region" description="Basic and acidic residues" evidence="6">
    <location>
        <begin position="26"/>
        <end position="51"/>
    </location>
</feature>
<evidence type="ECO:0000256" key="1">
    <source>
        <dbReference type="ARBA" id="ARBA00004127"/>
    </source>
</evidence>
<comment type="subcellular location">
    <subcellularLocation>
        <location evidence="1">Endomembrane system</location>
        <topology evidence="1">Multi-pass membrane protein</topology>
    </subcellularLocation>
</comment>
<accession>A0A2R5G737</accession>
<feature type="region of interest" description="Disordered" evidence="6">
    <location>
        <begin position="1"/>
        <end position="51"/>
    </location>
</feature>
<keyword evidence="9" id="KW-1185">Reference proteome</keyword>
<keyword evidence="4 7" id="KW-1133">Transmembrane helix</keyword>
<evidence type="ECO:0000256" key="5">
    <source>
        <dbReference type="ARBA" id="ARBA00023136"/>
    </source>
</evidence>
<evidence type="ECO:0000256" key="6">
    <source>
        <dbReference type="SAM" id="MobiDB-lite"/>
    </source>
</evidence>
<evidence type="ECO:0000256" key="4">
    <source>
        <dbReference type="ARBA" id="ARBA00022989"/>
    </source>
</evidence>
<dbReference type="EMBL" id="BEYU01000025">
    <property type="protein sequence ID" value="GBG26876.1"/>
    <property type="molecule type" value="Genomic_DNA"/>
</dbReference>
<feature type="transmembrane region" description="Helical" evidence="7">
    <location>
        <begin position="258"/>
        <end position="280"/>
    </location>
</feature>
<evidence type="ECO:0000256" key="2">
    <source>
        <dbReference type="ARBA" id="ARBA00007049"/>
    </source>
</evidence>
<dbReference type="GO" id="GO:0005384">
    <property type="term" value="F:manganese ion transmembrane transporter activity"/>
    <property type="evidence" value="ECO:0007669"/>
    <property type="project" value="InterPro"/>
</dbReference>
<comment type="similarity">
    <text evidence="2">Belongs to the CCC1 family.</text>
</comment>
<dbReference type="AlphaFoldDB" id="A0A2R5G737"/>
<dbReference type="InParanoid" id="A0A2R5G737"/>
<feature type="transmembrane region" description="Helical" evidence="7">
    <location>
        <begin position="192"/>
        <end position="217"/>
    </location>
</feature>
<evidence type="ECO:0000313" key="8">
    <source>
        <dbReference type="EMBL" id="GBG26876.1"/>
    </source>
</evidence>
<protein>
    <submittedName>
        <fullName evidence="8">Vacuolar iron transporter 1</fullName>
    </submittedName>
</protein>
<dbReference type="Pfam" id="PF01988">
    <property type="entry name" value="VIT1"/>
    <property type="match status" value="1"/>
</dbReference>
<dbReference type="PANTHER" id="PTHR31851">
    <property type="entry name" value="FE(2+)/MN(2+) TRANSPORTER PCL1"/>
    <property type="match status" value="1"/>
</dbReference>
<organism evidence="8 9">
    <name type="scientific">Hondaea fermentalgiana</name>
    <dbReference type="NCBI Taxonomy" id="2315210"/>
    <lineage>
        <taxon>Eukaryota</taxon>
        <taxon>Sar</taxon>
        <taxon>Stramenopiles</taxon>
        <taxon>Bigyra</taxon>
        <taxon>Labyrinthulomycetes</taxon>
        <taxon>Thraustochytrida</taxon>
        <taxon>Thraustochytriidae</taxon>
        <taxon>Hondaea</taxon>
    </lineage>
</organism>
<evidence type="ECO:0000313" key="9">
    <source>
        <dbReference type="Proteomes" id="UP000241890"/>
    </source>
</evidence>
<dbReference type="GO" id="GO:0030026">
    <property type="term" value="P:intracellular manganese ion homeostasis"/>
    <property type="evidence" value="ECO:0007669"/>
    <property type="project" value="InterPro"/>
</dbReference>
<reference evidence="8 9" key="1">
    <citation type="submission" date="2017-12" db="EMBL/GenBank/DDBJ databases">
        <title>Sequencing, de novo assembly and annotation of complete genome of a new Thraustochytrid species, strain FCC1311.</title>
        <authorList>
            <person name="Sedici K."/>
            <person name="Godart F."/>
            <person name="Aiese Cigliano R."/>
            <person name="Sanseverino W."/>
            <person name="Barakat M."/>
            <person name="Ortet P."/>
            <person name="Marechal E."/>
            <person name="Cagnac O."/>
            <person name="Amato A."/>
        </authorList>
    </citation>
    <scope>NUCLEOTIDE SEQUENCE [LARGE SCALE GENOMIC DNA]</scope>
</reference>
<evidence type="ECO:0000256" key="7">
    <source>
        <dbReference type="SAM" id="Phobius"/>
    </source>
</evidence>